<dbReference type="AlphaFoldDB" id="A0A1Y5RQP1"/>
<dbReference type="PANTHER" id="PTHR43362">
    <property type="entry name" value="MANNITOL DEHYDROGENASE DSF1-RELATED"/>
    <property type="match status" value="1"/>
</dbReference>
<dbReference type="PRINTS" id="PR00084">
    <property type="entry name" value="MTLDHDRGNASE"/>
</dbReference>
<dbReference type="OrthoDB" id="271711at2"/>
<reference evidence="4 5" key="1">
    <citation type="submission" date="2017-03" db="EMBL/GenBank/DDBJ databases">
        <authorList>
            <person name="Afonso C.L."/>
            <person name="Miller P.J."/>
            <person name="Scott M.A."/>
            <person name="Spackman E."/>
            <person name="Goraichik I."/>
            <person name="Dimitrov K.M."/>
            <person name="Suarez D.L."/>
            <person name="Swayne D.E."/>
        </authorList>
    </citation>
    <scope>NUCLEOTIDE SEQUENCE [LARGE SCALE GENOMIC DNA]</scope>
    <source>
        <strain evidence="4 5">CECT 8620</strain>
    </source>
</reference>
<dbReference type="Gene3D" id="1.10.1040.10">
    <property type="entry name" value="N-(1-d-carboxylethyl)-l-norvaline Dehydrogenase, domain 2"/>
    <property type="match status" value="1"/>
</dbReference>
<accession>A0A1Y5RQP1</accession>
<evidence type="ECO:0000313" key="5">
    <source>
        <dbReference type="Proteomes" id="UP000193862"/>
    </source>
</evidence>
<feature type="domain" description="Mannitol dehydrogenase C-terminal" evidence="3">
    <location>
        <begin position="273"/>
        <end position="464"/>
    </location>
</feature>
<dbReference type="EMBL" id="FWFS01000002">
    <property type="protein sequence ID" value="SLN23035.1"/>
    <property type="molecule type" value="Genomic_DNA"/>
</dbReference>
<evidence type="ECO:0000259" key="2">
    <source>
        <dbReference type="Pfam" id="PF01232"/>
    </source>
</evidence>
<dbReference type="RefSeq" id="WP_085835411.1">
    <property type="nucleotide sequence ID" value="NZ_FWFS01000002.1"/>
</dbReference>
<dbReference type="SUPFAM" id="SSF51735">
    <property type="entry name" value="NAD(P)-binding Rossmann-fold domains"/>
    <property type="match status" value="1"/>
</dbReference>
<dbReference type="InterPro" id="IPR013131">
    <property type="entry name" value="Mannitol_DH_N"/>
</dbReference>
<protein>
    <submittedName>
        <fullName evidence="4">Polyol:NADP oxidoreductase</fullName>
        <ecNumber evidence="4">1.1.1.-</ecNumber>
    </submittedName>
</protein>
<dbReference type="InterPro" id="IPR008927">
    <property type="entry name" value="6-PGluconate_DH-like_C_sf"/>
</dbReference>
<organism evidence="4 5">
    <name type="scientific">Aquimixticola soesokkakensis</name>
    <dbReference type="NCBI Taxonomy" id="1519096"/>
    <lineage>
        <taxon>Bacteria</taxon>
        <taxon>Pseudomonadati</taxon>
        <taxon>Pseudomonadota</taxon>
        <taxon>Alphaproteobacteria</taxon>
        <taxon>Rhodobacterales</taxon>
        <taxon>Paracoccaceae</taxon>
        <taxon>Aquimixticola</taxon>
    </lineage>
</organism>
<evidence type="ECO:0000259" key="3">
    <source>
        <dbReference type="Pfam" id="PF08125"/>
    </source>
</evidence>
<dbReference type="InterPro" id="IPR036291">
    <property type="entry name" value="NAD(P)-bd_dom_sf"/>
</dbReference>
<dbReference type="Pfam" id="PF01232">
    <property type="entry name" value="Mannitol_dh"/>
    <property type="match status" value="1"/>
</dbReference>
<keyword evidence="5" id="KW-1185">Reference proteome</keyword>
<dbReference type="Pfam" id="PF08125">
    <property type="entry name" value="Mannitol_dh_C"/>
    <property type="match status" value="1"/>
</dbReference>
<evidence type="ECO:0000256" key="1">
    <source>
        <dbReference type="ARBA" id="ARBA00023002"/>
    </source>
</evidence>
<dbReference type="Proteomes" id="UP000193862">
    <property type="component" value="Unassembled WGS sequence"/>
</dbReference>
<gene>
    <name evidence="4" type="primary">por</name>
    <name evidence="4" type="ORF">AQS8620_00646</name>
</gene>
<evidence type="ECO:0000313" key="4">
    <source>
        <dbReference type="EMBL" id="SLN23035.1"/>
    </source>
</evidence>
<proteinExistence type="predicted"/>
<dbReference type="InterPro" id="IPR013118">
    <property type="entry name" value="Mannitol_DH_C"/>
</dbReference>
<dbReference type="InterPro" id="IPR050988">
    <property type="entry name" value="Mannitol_DH/Oxidoreductase"/>
</dbReference>
<feature type="domain" description="Mannitol dehydrogenase N-terminal" evidence="2">
    <location>
        <begin position="18"/>
        <end position="265"/>
    </location>
</feature>
<dbReference type="InterPro" id="IPR000669">
    <property type="entry name" value="Mannitol_DH"/>
</dbReference>
<dbReference type="PANTHER" id="PTHR43362:SF1">
    <property type="entry name" value="MANNITOL DEHYDROGENASE 2-RELATED"/>
    <property type="match status" value="1"/>
</dbReference>
<sequence length="482" mass="51085">MKVTKITPAYDRSALKPRILHIGFGAFARAHQMVYLDELLSQEGGDWGVMAVRLNSGAQALSALDAANGLYTVIEADDDTLTAREIGVIAGTCHPERDGRDRLLDAFGAPDLAIVSLTITEKGYCLSGHTLDLDHKGIKADLDTPTAPKTAIGVIVEGLARRRAAGQGGLTVMSCDNLPENGALAKAAVLAFAQARDAALARWIENTCRFPATMVDRIVPALDADSAALIEEVTGHEDANGILCEPFCQWVIEDNFAGPRPAWEKVGVQIVPDVRPFEDMKLRMLNGAHTFIANLGAVTGHATVASSVADPVFRAAARQLMGAEQAATLAPLSGVDLDAYADALIARFGNARLQHRTTQIATDTSAKLPQRLLAPAKAHLADGSAWPLTALGIAGWMLYLRGKDEAGNDLPLCDPLADALRDIVAAQDGAEYVSALLSLRAVFDADLAHNAEFAAAIQKAYAELTTKGVRAAINARLHSPVL</sequence>
<dbReference type="Gene3D" id="3.40.50.720">
    <property type="entry name" value="NAD(P)-binding Rossmann-like Domain"/>
    <property type="match status" value="1"/>
</dbReference>
<dbReference type="GO" id="GO:0016616">
    <property type="term" value="F:oxidoreductase activity, acting on the CH-OH group of donors, NAD or NADP as acceptor"/>
    <property type="evidence" value="ECO:0007669"/>
    <property type="project" value="TreeGrafter"/>
</dbReference>
<dbReference type="EC" id="1.1.1.-" evidence="4"/>
<name>A0A1Y5RQP1_9RHOB</name>
<dbReference type="InterPro" id="IPR013328">
    <property type="entry name" value="6PGD_dom2"/>
</dbReference>
<dbReference type="SUPFAM" id="SSF48179">
    <property type="entry name" value="6-phosphogluconate dehydrogenase C-terminal domain-like"/>
    <property type="match status" value="1"/>
</dbReference>
<keyword evidence="1 4" id="KW-0560">Oxidoreductase</keyword>